<dbReference type="SUPFAM" id="SSF89562">
    <property type="entry name" value="RraA-like"/>
    <property type="match status" value="1"/>
</dbReference>
<organism evidence="14 15">
    <name type="scientific">Kribbella italica</name>
    <dbReference type="NCBI Taxonomy" id="1540520"/>
    <lineage>
        <taxon>Bacteria</taxon>
        <taxon>Bacillati</taxon>
        <taxon>Actinomycetota</taxon>
        <taxon>Actinomycetes</taxon>
        <taxon>Propionibacteriales</taxon>
        <taxon>Kribbellaceae</taxon>
        <taxon>Kribbella</taxon>
    </lineage>
</organism>
<evidence type="ECO:0000256" key="11">
    <source>
        <dbReference type="ARBA" id="ARBA00032305"/>
    </source>
</evidence>
<comment type="cofactor">
    <cofactor evidence="13">
        <name>Mg(2+)</name>
        <dbReference type="ChEBI" id="CHEBI:18420"/>
    </cofactor>
</comment>
<evidence type="ECO:0000256" key="12">
    <source>
        <dbReference type="ARBA" id="ARBA00047973"/>
    </source>
</evidence>
<evidence type="ECO:0000256" key="5">
    <source>
        <dbReference type="ARBA" id="ARBA00012213"/>
    </source>
</evidence>
<comment type="catalytic activity">
    <reaction evidence="12">
        <text>oxaloacetate + H(+) = pyruvate + CO2</text>
        <dbReference type="Rhea" id="RHEA:15641"/>
        <dbReference type="ChEBI" id="CHEBI:15361"/>
        <dbReference type="ChEBI" id="CHEBI:15378"/>
        <dbReference type="ChEBI" id="CHEBI:16452"/>
        <dbReference type="ChEBI" id="CHEBI:16526"/>
        <dbReference type="EC" id="4.1.1.112"/>
    </reaction>
</comment>
<evidence type="ECO:0000256" key="13">
    <source>
        <dbReference type="PIRSR" id="PIRSR605493-1"/>
    </source>
</evidence>
<name>A0A7W9JBB4_9ACTN</name>
<comment type="similarity">
    <text evidence="3">Belongs to the class II aldolase/RraA-like family.</text>
</comment>
<dbReference type="GO" id="GO:0008948">
    <property type="term" value="F:oxaloacetate decarboxylase activity"/>
    <property type="evidence" value="ECO:0007669"/>
    <property type="project" value="UniProtKB-EC"/>
</dbReference>
<dbReference type="CDD" id="cd16841">
    <property type="entry name" value="RraA_family"/>
    <property type="match status" value="1"/>
</dbReference>
<keyword evidence="13" id="KW-0479">Metal-binding</keyword>
<dbReference type="RefSeq" id="WP_184798931.1">
    <property type="nucleotide sequence ID" value="NZ_JACHMY010000001.1"/>
</dbReference>
<feature type="binding site" evidence="13">
    <location>
        <begin position="85"/>
        <end position="88"/>
    </location>
    <ligand>
        <name>substrate</name>
    </ligand>
</feature>
<comment type="subunit">
    <text evidence="4">Homotrimer.</text>
</comment>
<evidence type="ECO:0000256" key="1">
    <source>
        <dbReference type="ARBA" id="ARBA00001342"/>
    </source>
</evidence>
<comment type="function">
    <text evidence="8">Catalyzes the aldol cleavage of 4-hydroxy-4-methyl-2-oxoglutarate (HMG) into 2 molecules of pyruvate. Also contains a secondary oxaloacetate (OAA) decarboxylase activity due to the common pyruvate enolate transition state formed following C-C bond cleavage in the retro-aldol and decarboxylation reactions.</text>
</comment>
<dbReference type="EC" id="4.1.1.112" evidence="6"/>
<evidence type="ECO:0000313" key="15">
    <source>
        <dbReference type="Proteomes" id="UP000549971"/>
    </source>
</evidence>
<accession>A0A7W9JBB4</accession>
<dbReference type="PANTHER" id="PTHR33254">
    <property type="entry name" value="4-HYDROXY-4-METHYL-2-OXOGLUTARATE ALDOLASE 3-RELATED"/>
    <property type="match status" value="1"/>
</dbReference>
<keyword evidence="15" id="KW-1185">Reference proteome</keyword>
<reference evidence="14 15" key="1">
    <citation type="submission" date="2020-08" db="EMBL/GenBank/DDBJ databases">
        <title>Sequencing the genomes of 1000 actinobacteria strains.</title>
        <authorList>
            <person name="Klenk H.-P."/>
        </authorList>
    </citation>
    <scope>NUCLEOTIDE SEQUENCE [LARGE SCALE GENOMIC DNA]</scope>
    <source>
        <strain evidence="14 15">DSM 28967</strain>
    </source>
</reference>
<evidence type="ECO:0000256" key="7">
    <source>
        <dbReference type="ARBA" id="ARBA00016549"/>
    </source>
</evidence>
<evidence type="ECO:0000256" key="4">
    <source>
        <dbReference type="ARBA" id="ARBA00011233"/>
    </source>
</evidence>
<dbReference type="GO" id="GO:0046872">
    <property type="term" value="F:metal ion binding"/>
    <property type="evidence" value="ECO:0007669"/>
    <property type="project" value="UniProtKB-KW"/>
</dbReference>
<keyword evidence="13" id="KW-0460">Magnesium</keyword>
<dbReference type="EC" id="4.1.3.17" evidence="5"/>
<dbReference type="AlphaFoldDB" id="A0A7W9JBB4"/>
<feature type="binding site" evidence="13">
    <location>
        <position position="108"/>
    </location>
    <ligand>
        <name>Mg(2+)</name>
        <dbReference type="ChEBI" id="CHEBI:18420"/>
    </ligand>
</feature>
<dbReference type="GO" id="GO:0047443">
    <property type="term" value="F:4-hydroxy-4-methyl-2-oxoglutarate aldolase activity"/>
    <property type="evidence" value="ECO:0007669"/>
    <property type="project" value="UniProtKB-EC"/>
</dbReference>
<dbReference type="InterPro" id="IPR036704">
    <property type="entry name" value="RraA/RraA-like_sf"/>
</dbReference>
<comment type="catalytic activity">
    <reaction evidence="1">
        <text>4-hydroxy-4-methyl-2-oxoglutarate = 2 pyruvate</text>
        <dbReference type="Rhea" id="RHEA:22748"/>
        <dbReference type="ChEBI" id="CHEBI:15361"/>
        <dbReference type="ChEBI" id="CHEBI:58276"/>
        <dbReference type="EC" id="4.1.3.17"/>
    </reaction>
</comment>
<sequence>MKPDELTARFAELTTAHVADACVRAKVAVRCVGLTAALPGRLAGRVLPAQHVGSVDIFLEAFGQAEPGDVLVADNGGRLDEACVGDLVVLEAKNAGLAGLVVWGLHRDSADIRAIGLPVYSLGSLPTGPLRLDPLPADALTTATVGEWAVSNEDVVLADDDGIVFVPAAQVDELFALAESIRDTERRQSALIAAGTSLREQVGFDEYLTARAADPTLTFRAHLRAKRGAIEE</sequence>
<gene>
    <name evidence="14" type="ORF">HDA39_005007</name>
</gene>
<evidence type="ECO:0000256" key="2">
    <source>
        <dbReference type="ARBA" id="ARBA00001968"/>
    </source>
</evidence>
<dbReference type="EMBL" id="JACHMY010000001">
    <property type="protein sequence ID" value="MBB5838273.1"/>
    <property type="molecule type" value="Genomic_DNA"/>
</dbReference>
<dbReference type="InterPro" id="IPR005493">
    <property type="entry name" value="RraA/RraA-like"/>
</dbReference>
<evidence type="ECO:0000313" key="14">
    <source>
        <dbReference type="EMBL" id="MBB5838273.1"/>
    </source>
</evidence>
<dbReference type="Pfam" id="PF03737">
    <property type="entry name" value="RraA-like"/>
    <property type="match status" value="1"/>
</dbReference>
<dbReference type="Gene3D" id="3.50.30.40">
    <property type="entry name" value="Ribonuclease E inhibitor RraA/RraA-like"/>
    <property type="match status" value="1"/>
</dbReference>
<dbReference type="Proteomes" id="UP000549971">
    <property type="component" value="Unassembled WGS sequence"/>
</dbReference>
<dbReference type="PANTHER" id="PTHR33254:SF4">
    <property type="entry name" value="4-HYDROXY-4-METHYL-2-OXOGLUTARATE ALDOLASE 3-RELATED"/>
    <property type="match status" value="1"/>
</dbReference>
<evidence type="ECO:0000256" key="10">
    <source>
        <dbReference type="ARBA" id="ARBA00030169"/>
    </source>
</evidence>
<evidence type="ECO:0000256" key="9">
    <source>
        <dbReference type="ARBA" id="ARBA00029596"/>
    </source>
</evidence>
<proteinExistence type="inferred from homology"/>
<comment type="caution">
    <text evidence="14">The sequence shown here is derived from an EMBL/GenBank/DDBJ whole genome shotgun (WGS) entry which is preliminary data.</text>
</comment>
<evidence type="ECO:0000256" key="6">
    <source>
        <dbReference type="ARBA" id="ARBA00012947"/>
    </source>
</evidence>
<evidence type="ECO:0000256" key="8">
    <source>
        <dbReference type="ARBA" id="ARBA00025046"/>
    </source>
</evidence>
<protein>
    <recommendedName>
        <fullName evidence="7">Putative 4-hydroxy-4-methyl-2-oxoglutarate aldolase</fullName>
        <ecNumber evidence="6">4.1.1.112</ecNumber>
        <ecNumber evidence="5">4.1.3.17</ecNumber>
    </recommendedName>
    <alternativeName>
        <fullName evidence="11">Oxaloacetate decarboxylase</fullName>
    </alternativeName>
    <alternativeName>
        <fullName evidence="9">Regulator of ribonuclease activity homolog</fullName>
    </alternativeName>
    <alternativeName>
        <fullName evidence="10">RraA-like protein</fullName>
    </alternativeName>
</protein>
<evidence type="ECO:0000256" key="3">
    <source>
        <dbReference type="ARBA" id="ARBA00008621"/>
    </source>
</evidence>
<comment type="cofactor">
    <cofactor evidence="2">
        <name>a divalent metal cation</name>
        <dbReference type="ChEBI" id="CHEBI:60240"/>
    </cofactor>
</comment>
<feature type="binding site" evidence="13">
    <location>
        <position position="107"/>
    </location>
    <ligand>
        <name>substrate</name>
    </ligand>
</feature>